<evidence type="ECO:0000256" key="14">
    <source>
        <dbReference type="PROSITE-ProRule" id="PRU00409"/>
    </source>
</evidence>
<comment type="pathway">
    <text evidence="2">Lipid metabolism; malonyl-CoA biosynthesis; malonyl-CoA from acetyl-CoA: step 1/1.</text>
</comment>
<feature type="domain" description="Biotin carboxylation" evidence="17">
    <location>
        <begin position="31"/>
        <end position="540"/>
    </location>
</feature>
<dbReference type="InterPro" id="IPR034733">
    <property type="entry name" value="AcCoA_carboxyl_beta"/>
</dbReference>
<dbReference type="InterPro" id="IPR011761">
    <property type="entry name" value="ATP-grasp"/>
</dbReference>
<dbReference type="PROSITE" id="PS50980">
    <property type="entry name" value="COA_CT_NTER"/>
    <property type="match status" value="1"/>
</dbReference>
<evidence type="ECO:0000256" key="1">
    <source>
        <dbReference type="ARBA" id="ARBA00001953"/>
    </source>
</evidence>
<proteinExistence type="predicted"/>
<dbReference type="PROSITE" id="PS50979">
    <property type="entry name" value="BC"/>
    <property type="match status" value="1"/>
</dbReference>
<dbReference type="InterPro" id="IPR029045">
    <property type="entry name" value="ClpP/crotonase-like_dom_sf"/>
</dbReference>
<dbReference type="PROSITE" id="PS50975">
    <property type="entry name" value="ATP_GRASP"/>
    <property type="match status" value="1"/>
</dbReference>
<dbReference type="STRING" id="133412.A0A1R1Y1D4"/>
<keyword evidence="11" id="KW-0511">Multifunctional enzyme</keyword>
<dbReference type="GO" id="GO:0005524">
    <property type="term" value="F:ATP binding"/>
    <property type="evidence" value="ECO:0007669"/>
    <property type="project" value="UniProtKB-UniRule"/>
</dbReference>
<dbReference type="Gene3D" id="2.40.50.100">
    <property type="match status" value="1"/>
</dbReference>
<evidence type="ECO:0000256" key="12">
    <source>
        <dbReference type="ARBA" id="ARBA00048065"/>
    </source>
</evidence>
<dbReference type="Pfam" id="PF01039">
    <property type="entry name" value="Carboxyl_trans"/>
    <property type="match status" value="1"/>
</dbReference>
<feature type="domain" description="CoA carboxyltransferase N-terminal" evidence="18">
    <location>
        <begin position="1505"/>
        <end position="1848"/>
    </location>
</feature>
<evidence type="ECO:0000256" key="4">
    <source>
        <dbReference type="ARBA" id="ARBA00022598"/>
    </source>
</evidence>
<evidence type="ECO:0000256" key="10">
    <source>
        <dbReference type="ARBA" id="ARBA00023267"/>
    </source>
</evidence>
<dbReference type="PROSITE" id="PS00188">
    <property type="entry name" value="BIOTIN"/>
    <property type="match status" value="1"/>
</dbReference>
<evidence type="ECO:0000259" key="16">
    <source>
        <dbReference type="PROSITE" id="PS50975"/>
    </source>
</evidence>
<dbReference type="FunFam" id="3.40.50.20:FF:000005">
    <property type="entry name" value="acetyl-CoA carboxylase isoform X2"/>
    <property type="match status" value="1"/>
</dbReference>
<evidence type="ECO:0000256" key="7">
    <source>
        <dbReference type="ARBA" id="ARBA00022840"/>
    </source>
</evidence>
<gene>
    <name evidence="20" type="ORF">AYI70_g3902</name>
</gene>
<dbReference type="SUPFAM" id="SSF51230">
    <property type="entry name" value="Single hybrid motif"/>
    <property type="match status" value="1"/>
</dbReference>
<dbReference type="FunFam" id="3.30.1490.20:FF:000003">
    <property type="entry name" value="acetyl-CoA carboxylase isoform X1"/>
    <property type="match status" value="1"/>
</dbReference>
<organism evidence="20 21">
    <name type="scientific">Smittium culicis</name>
    <dbReference type="NCBI Taxonomy" id="133412"/>
    <lineage>
        <taxon>Eukaryota</taxon>
        <taxon>Fungi</taxon>
        <taxon>Fungi incertae sedis</taxon>
        <taxon>Zoopagomycota</taxon>
        <taxon>Kickxellomycotina</taxon>
        <taxon>Harpellomycetes</taxon>
        <taxon>Harpellales</taxon>
        <taxon>Legeriomycetaceae</taxon>
        <taxon>Smittium</taxon>
    </lineage>
</organism>
<evidence type="ECO:0000256" key="8">
    <source>
        <dbReference type="ARBA" id="ARBA00023098"/>
    </source>
</evidence>
<dbReference type="Pfam" id="PF02785">
    <property type="entry name" value="Biotin_carb_C"/>
    <property type="match status" value="1"/>
</dbReference>
<evidence type="ECO:0000256" key="9">
    <source>
        <dbReference type="ARBA" id="ARBA00023160"/>
    </source>
</evidence>
<dbReference type="Pfam" id="PF00364">
    <property type="entry name" value="Biotin_lipoyl"/>
    <property type="match status" value="1"/>
</dbReference>
<dbReference type="InterPro" id="IPR005481">
    <property type="entry name" value="BC-like_N"/>
</dbReference>
<dbReference type="InterPro" id="IPR011054">
    <property type="entry name" value="Rudment_hybrid_motif"/>
</dbReference>
<dbReference type="PROSITE" id="PS00867">
    <property type="entry name" value="CPSASE_2"/>
    <property type="match status" value="1"/>
</dbReference>
<keyword evidence="6" id="KW-0276">Fatty acid metabolism</keyword>
<evidence type="ECO:0000256" key="15">
    <source>
        <dbReference type="SAM" id="MobiDB-lite"/>
    </source>
</evidence>
<dbReference type="GO" id="GO:0003989">
    <property type="term" value="F:acetyl-CoA carboxylase activity"/>
    <property type="evidence" value="ECO:0007669"/>
    <property type="project" value="UniProtKB-EC"/>
</dbReference>
<dbReference type="GO" id="GO:0004075">
    <property type="term" value="F:biotin carboxylase activity"/>
    <property type="evidence" value="ECO:0007669"/>
    <property type="project" value="UniProtKB-EC"/>
</dbReference>
<dbReference type="InterPro" id="IPR013815">
    <property type="entry name" value="ATP_grasp_subdomain_1"/>
</dbReference>
<dbReference type="SUPFAM" id="SSF51246">
    <property type="entry name" value="Rudiment single hybrid motif"/>
    <property type="match status" value="1"/>
</dbReference>
<dbReference type="SUPFAM" id="SSF56059">
    <property type="entry name" value="Glutathione synthetase ATP-binding domain-like"/>
    <property type="match status" value="1"/>
</dbReference>
<dbReference type="SUPFAM" id="SSF52096">
    <property type="entry name" value="ClpP/crotonase"/>
    <property type="match status" value="2"/>
</dbReference>
<dbReference type="GO" id="GO:0046872">
    <property type="term" value="F:metal ion binding"/>
    <property type="evidence" value="ECO:0007669"/>
    <property type="project" value="InterPro"/>
</dbReference>
<keyword evidence="5 14" id="KW-0547">Nucleotide-binding</keyword>
<dbReference type="Gene3D" id="3.30.470.20">
    <property type="entry name" value="ATP-grasp fold, B domain"/>
    <property type="match status" value="1"/>
</dbReference>
<dbReference type="InterPro" id="IPR049076">
    <property type="entry name" value="ACCA"/>
</dbReference>
<dbReference type="GO" id="GO:2001295">
    <property type="term" value="P:malonyl-CoA biosynthetic process"/>
    <property type="evidence" value="ECO:0007669"/>
    <property type="project" value="UniProtKB-UniPathway"/>
</dbReference>
<dbReference type="GO" id="GO:0006633">
    <property type="term" value="P:fatty acid biosynthetic process"/>
    <property type="evidence" value="ECO:0007669"/>
    <property type="project" value="UniProtKB-KW"/>
</dbReference>
<dbReference type="InterPro" id="IPR013537">
    <property type="entry name" value="AcCoA_COase_cen"/>
</dbReference>
<dbReference type="GO" id="GO:0005739">
    <property type="term" value="C:mitochondrion"/>
    <property type="evidence" value="ECO:0007669"/>
    <property type="project" value="TreeGrafter"/>
</dbReference>
<dbReference type="SUPFAM" id="SSF52440">
    <property type="entry name" value="PreATP-grasp domain"/>
    <property type="match status" value="1"/>
</dbReference>
<dbReference type="InterPro" id="IPR011762">
    <property type="entry name" value="COA_CT_N"/>
</dbReference>
<dbReference type="Gene3D" id="3.90.1770.10">
    <property type="entry name" value="PreATP-grasp domain"/>
    <property type="match status" value="1"/>
</dbReference>
<dbReference type="PANTHER" id="PTHR45728:SF3">
    <property type="entry name" value="ACETYL-COA CARBOXYLASE"/>
    <property type="match status" value="1"/>
</dbReference>
<keyword evidence="7 14" id="KW-0067">ATP-binding</keyword>
<keyword evidence="4" id="KW-0436">Ligase</keyword>
<feature type="domain" description="ATP-grasp" evidence="16">
    <location>
        <begin position="188"/>
        <end position="380"/>
    </location>
</feature>
<sequence>MLEKFFGGNSIDNAEHSPVRDFVKNNKGHTVITRVLIANNGLGAVKEIRSVRQWAYNTFNDDRAIKFIVMASAEDLQANAEYIRMADQYVKVPGGSNNINYANVDLIVDIAERVGAHAVWAGWGHASENPELPEKLFASKSKIVFIGPPASAMRSLGDKISSTIVAQSAKVPTMPWSGDGVDETYKNSDGCVEVSEEVYAKATTYSSEEALKQAKRIGFPVMIKASEGGGGKGIRMVQNEESFDTMFKMCQNEVPGSPIFIMKLASNSRHLEVQLLADQYGNAISLFGRDCSVQRRHQKIIEEAPVLAAPKSTFTEMEKAAVRLAKLVGYVSAGTVEYLYLPSEDKFYFLELNPRLQVEHPTTEMVSGVNLPAAQLLVAMGIPLHLNQDIRRLYGVDVDSDSEIDFDFDYSKSQSTTQSEPTPTGHVIAVRITAENPEAGFKPSSGALQTLNFKSFNNVWGYFSVSPGSGLHEYADSQFGHIFAYGSTRETARQSMVVALKELSIQGEFRTTVGYLITLLELVEFRENDITTAWLDKLISTHLTAERPDTYLTVICGAACKAYQLSQKLNEECNLTLKKGQMLIKSQLVNTFNIEFIYDDVRYIFKAFRTGPNSFTLEINNSKVQVELRMLSDGGILVSIDGNTHPCYIHNEVGALRLQIDEHVVLLLEDSDPTVLRSQSPGKLIRYCIESGSRVKEGEAYAEIEVMKMIMPLISTEQGIAHFIKPSGSVIAAGEILGSLALDDPSKVKKASLFLEDLPKFNNPQSHGSKPHQQMTHLITLLNNVLDGYYESEPVLETLRKLSYIFESHPEVPYLIIRDMLSVIKGRVPNSLEDSINFELNKSAKNNEEFPAKRILNIIDKCLKTTKISELPALSATLKDITDISELYIDGFKSYKYTVYTDLINKYYKNETMFCSKENEETAIELIRSLNRENTQDLARCLMSHAGVHNSSTLIHGILSINKLLSSNSNFIDFKYEAAVKSLATLSSRECSKVALKARSLLIESQVPSLKERERQMEQILTASVSEYVYGRGLEFHPPSYEVLKNLIDSNYYVFDVLGSFFYHRTYWVRLASIETYIRRAYHIYSIADVEYVTDVREPYVLKWSFYLPADALSILSPMQKENKSQMMRVMSVSDLTLASENLNSESIEKLRHGVMSSFDDFESMKDGFEQVLDHLPLSSDMSSNGSSPSHSRNPSTTSFSKFKSSLAPMSSINNKDKILSPEPRPYKLKHRNVLNIAFQVSDISQTDIEFWAKSLEEFTKSFSTQLRKHGVRRVSYLVYNPENIPATFTYSENSDFSENTTIRNIEPALAYQLELSRLSNYKVTPYLDGGHQFHTYIGTSREDPSDTRVFLRALVRQGTLKSSIQTTDYLVSETDRLLNDILDSLEILIDKHPSLDCNHLFINFLPIFNLDSSEFEPAYRGFLERHGSRLFRLRVSAAEIRFMVQAGSSDDPPTPIRFCIFNELGFVPKLESYIETINPDTHELYLHSLDSPAGSLDGMSVSTPYTVRDNIQPRRYKAHKMGTAFVYDYPSLFNQALLVQWRAIQKKNSKATPPLTIFNQKELVWDPTESKLVEINRQPGQNKFGMVAWIFEMFTPENPSGRKIVVIANDITFNTGTFGVEEDLFFYRVTVYARMLGLPRVYLSANSGARIGLADEVRSLFKPDFIEPNYPERGFNYLYLTESDKSHLDDLSKGKSPSVITEQIEGPNGEIRHKLAAVIGLSDSLGVENLMGSGLIAGETSRAYEDIFTITLVTCRSVGIGAYLVRLGQRTIQIEGHPIILTGNNALNKVLGREVYTSNLQLGGTQIMYKNGVTHLTAKDDFVGINKILRWLSFVPPFKGAPIVPSPLLAWDPIDRPIDYTPPKGPSDPRNFLTGVEVDGVFQSGFFDSKSFVEVLGGWARTVVTGRARIGGIPTGVIAVETRVVENIISADPANTSSQEQATLEAGGVWYPNSAYKTSQAIRDFNNGEGLPLFIFANWRGFSGGQRDMYDQILKFGSYIVDALTEYRQPVFVYIIPNGELRGGAWVVLDSSINNDVMEMYADSTSRGGVIEPEGIVEIKYRKPMIIATIERIDEKMKSLKQQLTNEGITDQEKLQIKAQIDERIKVLYPVYSQIAVEFADLHDRSGRMLAKKTIRKVLEWKTSRKYFYHRLRRRLSEDRLRSEIKKLNPSLNRGDQIKYLQLWFVKEKTENDDPETIKQIIDSDLFRETWETNDKEMWEWYENNYSSLMKKVNLIAKQQKLNELQQLATKNTGFALEAASMLLNLLDDESKAKIIESISKRDAK</sequence>
<dbReference type="Gene3D" id="2.40.460.10">
    <property type="entry name" value="Biotin dependent carboxylase carboxyltransferase"/>
    <property type="match status" value="1"/>
</dbReference>
<dbReference type="CDD" id="cd06850">
    <property type="entry name" value="biotinyl_domain"/>
    <property type="match status" value="1"/>
</dbReference>
<keyword evidence="21" id="KW-1185">Reference proteome</keyword>
<comment type="cofactor">
    <cofactor evidence="1">
        <name>biotin</name>
        <dbReference type="ChEBI" id="CHEBI:57586"/>
    </cofactor>
</comment>
<dbReference type="PROSITE" id="PS50989">
    <property type="entry name" value="COA_CT_CTER"/>
    <property type="match status" value="1"/>
</dbReference>
<dbReference type="PANTHER" id="PTHR45728">
    <property type="entry name" value="ACETYL-COA CARBOXYLASE, ISOFORM A"/>
    <property type="match status" value="1"/>
</dbReference>
<comment type="caution">
    <text evidence="20">The sequence shown here is derived from an EMBL/GenBank/DDBJ whole genome shotgun (WGS) entry which is preliminary data.</text>
</comment>
<dbReference type="InterPro" id="IPR016185">
    <property type="entry name" value="PreATP-grasp_dom_sf"/>
</dbReference>
<feature type="region of interest" description="Disordered" evidence="15">
    <location>
        <begin position="1180"/>
        <end position="1203"/>
    </location>
</feature>
<keyword evidence="8" id="KW-0443">Lipid metabolism</keyword>
<dbReference type="Gene3D" id="3.30.1490.20">
    <property type="entry name" value="ATP-grasp fold, A domain"/>
    <property type="match status" value="1"/>
</dbReference>
<evidence type="ECO:0000259" key="19">
    <source>
        <dbReference type="PROSITE" id="PS50989"/>
    </source>
</evidence>
<dbReference type="InterPro" id="IPR011764">
    <property type="entry name" value="Biotin_carboxylation_dom"/>
</dbReference>
<name>A0A1R1Y1D4_9FUNG</name>
<dbReference type="InterPro" id="IPR049074">
    <property type="entry name" value="ACCA_BT"/>
</dbReference>
<dbReference type="UniPathway" id="UPA00655">
    <property type="reaction ID" value="UER00711"/>
</dbReference>
<evidence type="ECO:0000313" key="21">
    <source>
        <dbReference type="Proteomes" id="UP000187283"/>
    </source>
</evidence>
<dbReference type="InterPro" id="IPR011053">
    <property type="entry name" value="Single_hybrid_motif"/>
</dbReference>
<dbReference type="FunFam" id="2.40.50.100:FF:000005">
    <property type="entry name" value="Acetyl-CoA carboxylase 1"/>
    <property type="match status" value="1"/>
</dbReference>
<dbReference type="Pfam" id="PF21385">
    <property type="entry name" value="ACCA_BT"/>
    <property type="match status" value="1"/>
</dbReference>
<keyword evidence="9" id="KW-0275">Fatty acid biosynthesis</keyword>
<evidence type="ECO:0000256" key="3">
    <source>
        <dbReference type="ARBA" id="ARBA00022516"/>
    </source>
</evidence>
<dbReference type="InterPro" id="IPR005479">
    <property type="entry name" value="CPAse_ATP-bd"/>
</dbReference>
<dbReference type="FunFam" id="3.90.226.10:FF:000010">
    <property type="entry name" value="acetyl-CoA carboxylase isoform X2"/>
    <property type="match status" value="1"/>
</dbReference>
<evidence type="ECO:0000256" key="11">
    <source>
        <dbReference type="ARBA" id="ARBA00023268"/>
    </source>
</evidence>
<dbReference type="Pfam" id="PF00289">
    <property type="entry name" value="Biotin_carb_N"/>
    <property type="match status" value="1"/>
</dbReference>
<dbReference type="Gene3D" id="3.90.226.10">
    <property type="entry name" value="2-enoyl-CoA Hydratase, Chain A, domain 1"/>
    <property type="match status" value="2"/>
</dbReference>
<dbReference type="InterPro" id="IPR005482">
    <property type="entry name" value="Biotin_COase_C"/>
</dbReference>
<evidence type="ECO:0000256" key="13">
    <source>
        <dbReference type="ARBA" id="ARBA00048600"/>
    </source>
</evidence>
<dbReference type="InterPro" id="IPR000089">
    <property type="entry name" value="Biotin_lipoyl"/>
</dbReference>
<accession>A0A1R1Y1D4</accession>
<evidence type="ECO:0000256" key="5">
    <source>
        <dbReference type="ARBA" id="ARBA00022741"/>
    </source>
</evidence>
<dbReference type="InterPro" id="IPR011763">
    <property type="entry name" value="COA_CT_C"/>
</dbReference>
<dbReference type="InterPro" id="IPR001882">
    <property type="entry name" value="Biotin_BS"/>
</dbReference>
<comment type="catalytic activity">
    <reaction evidence="13">
        <text>N(6)-biotinyl-L-lysyl-[protein] + hydrogencarbonate + ATP = N(6)-carboxybiotinyl-L-lysyl-[protein] + ADP + phosphate + H(+)</text>
        <dbReference type="Rhea" id="RHEA:13501"/>
        <dbReference type="Rhea" id="RHEA-COMP:10505"/>
        <dbReference type="Rhea" id="RHEA-COMP:10506"/>
        <dbReference type="ChEBI" id="CHEBI:15378"/>
        <dbReference type="ChEBI" id="CHEBI:17544"/>
        <dbReference type="ChEBI" id="CHEBI:30616"/>
        <dbReference type="ChEBI" id="CHEBI:43474"/>
        <dbReference type="ChEBI" id="CHEBI:83144"/>
        <dbReference type="ChEBI" id="CHEBI:83145"/>
        <dbReference type="ChEBI" id="CHEBI:456216"/>
        <dbReference type="EC" id="6.3.4.14"/>
    </reaction>
</comment>
<dbReference type="OrthoDB" id="14612at2759"/>
<evidence type="ECO:0000256" key="2">
    <source>
        <dbReference type="ARBA" id="ARBA00004956"/>
    </source>
</evidence>
<dbReference type="EMBL" id="LSSN01001155">
    <property type="protein sequence ID" value="OMJ20767.1"/>
    <property type="molecule type" value="Genomic_DNA"/>
</dbReference>
<reference evidence="20 21" key="1">
    <citation type="submission" date="2017-01" db="EMBL/GenBank/DDBJ databases">
        <authorList>
            <person name="Mah S.A."/>
            <person name="Swanson W.J."/>
            <person name="Moy G.W."/>
            <person name="Vacquier V.D."/>
        </authorList>
    </citation>
    <scope>NUCLEOTIDE SEQUENCE [LARGE SCALE GENOMIC DNA]</scope>
    <source>
        <strain evidence="20 21">GSMNP</strain>
    </source>
</reference>
<evidence type="ECO:0000259" key="17">
    <source>
        <dbReference type="PROSITE" id="PS50979"/>
    </source>
</evidence>
<dbReference type="Pfam" id="PF08326">
    <property type="entry name" value="ACC_central"/>
    <property type="match status" value="1"/>
</dbReference>
<dbReference type="Pfam" id="PF02786">
    <property type="entry name" value="CPSase_L_D2"/>
    <property type="match status" value="1"/>
</dbReference>
<dbReference type="SMART" id="SM00878">
    <property type="entry name" value="Biotin_carb_C"/>
    <property type="match status" value="1"/>
</dbReference>
<comment type="catalytic activity">
    <reaction evidence="12">
        <text>hydrogencarbonate + acetyl-CoA + ATP = malonyl-CoA + ADP + phosphate + H(+)</text>
        <dbReference type="Rhea" id="RHEA:11308"/>
        <dbReference type="ChEBI" id="CHEBI:15378"/>
        <dbReference type="ChEBI" id="CHEBI:17544"/>
        <dbReference type="ChEBI" id="CHEBI:30616"/>
        <dbReference type="ChEBI" id="CHEBI:43474"/>
        <dbReference type="ChEBI" id="CHEBI:57288"/>
        <dbReference type="ChEBI" id="CHEBI:57384"/>
        <dbReference type="ChEBI" id="CHEBI:456216"/>
        <dbReference type="EC" id="6.4.1.2"/>
    </reaction>
</comment>
<dbReference type="Proteomes" id="UP000187283">
    <property type="component" value="Unassembled WGS sequence"/>
</dbReference>
<keyword evidence="10" id="KW-0092">Biotin</keyword>
<dbReference type="PROSITE" id="PS00866">
    <property type="entry name" value="CPSASE_1"/>
    <property type="match status" value="1"/>
</dbReference>
<evidence type="ECO:0000313" key="20">
    <source>
        <dbReference type="EMBL" id="OMJ20767.1"/>
    </source>
</evidence>
<evidence type="ECO:0000256" key="6">
    <source>
        <dbReference type="ARBA" id="ARBA00022832"/>
    </source>
</evidence>
<dbReference type="Gene3D" id="3.40.50.20">
    <property type="match status" value="1"/>
</dbReference>
<evidence type="ECO:0000259" key="18">
    <source>
        <dbReference type="PROSITE" id="PS50980"/>
    </source>
</evidence>
<keyword evidence="3" id="KW-0444">Lipid biosynthesis</keyword>
<protein>
    <submittedName>
        <fullName evidence="20">Acetyl-CoA carboxylase</fullName>
    </submittedName>
</protein>
<feature type="domain" description="CoA carboxyltransferase C-terminal" evidence="19">
    <location>
        <begin position="1854"/>
        <end position="2168"/>
    </location>
</feature>